<dbReference type="STRING" id="363999.A0A439DIA6"/>
<keyword evidence="1" id="KW-0732">Signal</keyword>
<proteinExistence type="predicted"/>
<name>A0A439DIA6_9PEZI</name>
<comment type="caution">
    <text evidence="2">The sequence shown here is derived from an EMBL/GenBank/DDBJ whole genome shotgun (WGS) entry which is preliminary data.</text>
</comment>
<dbReference type="Proteomes" id="UP000286045">
    <property type="component" value="Unassembled WGS sequence"/>
</dbReference>
<feature type="chain" id="PRO_5018983303" evidence="1">
    <location>
        <begin position="26"/>
        <end position="127"/>
    </location>
</feature>
<accession>A0A439DIA6</accession>
<protein>
    <submittedName>
        <fullName evidence="2">Uncharacterized protein</fullName>
    </submittedName>
</protein>
<dbReference type="AlphaFoldDB" id="A0A439DIA6"/>
<sequence>MRASTLTVDFVSVGLLLGYLPGLSALPSLGEPIDKRNVFDEDGVELPDYDLYGGPPADRGAYDYVITITYGGYGPPPPPPSSSVVSMPPSSYFNQSITGVASPTAMSSSFSSTPASVLPGALYFARK</sequence>
<evidence type="ECO:0000313" key="2">
    <source>
        <dbReference type="EMBL" id="RWA14122.1"/>
    </source>
</evidence>
<evidence type="ECO:0000256" key="1">
    <source>
        <dbReference type="SAM" id="SignalP"/>
    </source>
</evidence>
<gene>
    <name evidence="2" type="ORF">EKO27_g960</name>
</gene>
<dbReference type="EMBL" id="RYZI01000013">
    <property type="protein sequence ID" value="RWA14122.1"/>
    <property type="molecule type" value="Genomic_DNA"/>
</dbReference>
<evidence type="ECO:0000313" key="3">
    <source>
        <dbReference type="Proteomes" id="UP000286045"/>
    </source>
</evidence>
<feature type="signal peptide" evidence="1">
    <location>
        <begin position="1"/>
        <end position="25"/>
    </location>
</feature>
<keyword evidence="3" id="KW-1185">Reference proteome</keyword>
<reference evidence="2 3" key="1">
    <citation type="submission" date="2018-12" db="EMBL/GenBank/DDBJ databases">
        <title>Draft genome sequence of Xylaria grammica IHI A82.</title>
        <authorList>
            <person name="Buettner E."/>
            <person name="Kellner H."/>
        </authorList>
    </citation>
    <scope>NUCLEOTIDE SEQUENCE [LARGE SCALE GENOMIC DNA]</scope>
    <source>
        <strain evidence="2 3">IHI A82</strain>
    </source>
</reference>
<organism evidence="2 3">
    <name type="scientific">Xylaria grammica</name>
    <dbReference type="NCBI Taxonomy" id="363999"/>
    <lineage>
        <taxon>Eukaryota</taxon>
        <taxon>Fungi</taxon>
        <taxon>Dikarya</taxon>
        <taxon>Ascomycota</taxon>
        <taxon>Pezizomycotina</taxon>
        <taxon>Sordariomycetes</taxon>
        <taxon>Xylariomycetidae</taxon>
        <taxon>Xylariales</taxon>
        <taxon>Xylariaceae</taxon>
        <taxon>Xylaria</taxon>
    </lineage>
</organism>